<dbReference type="EMBL" id="CP000117">
    <property type="protein sequence ID" value="ABA22552.1"/>
    <property type="molecule type" value="Genomic_DNA"/>
</dbReference>
<dbReference type="AlphaFoldDB" id="Q3M8Y4"/>
<reference evidence="2" key="1">
    <citation type="journal article" date="2014" name="Stand. Genomic Sci.">
        <title>Complete genome sequence of Anabaena variabilis ATCC 29413.</title>
        <authorList>
            <person name="Thiel T."/>
            <person name="Pratte B.S."/>
            <person name="Zhong J."/>
            <person name="Goodwin L."/>
            <person name="Copeland A."/>
            <person name="Lucas S."/>
            <person name="Han C."/>
            <person name="Pitluck S."/>
            <person name="Land M.L."/>
            <person name="Kyrpides N.C."/>
            <person name="Woyke T."/>
        </authorList>
    </citation>
    <scope>NUCLEOTIDE SEQUENCE [LARGE SCALE GENOMIC DNA]</scope>
    <source>
        <strain evidence="2">ATCC 29413 / PCC 7937</strain>
    </source>
</reference>
<dbReference type="PANTHER" id="PTHR21174">
    <property type="match status" value="1"/>
</dbReference>
<dbReference type="GeneID" id="58725704"/>
<proteinExistence type="predicted"/>
<dbReference type="Gene3D" id="1.10.3210.10">
    <property type="entry name" value="Hypothetical protein af1432"/>
    <property type="match status" value="1"/>
</dbReference>
<accession>Q3M8Y4</accession>
<evidence type="ECO:0000313" key="2">
    <source>
        <dbReference type="Proteomes" id="UP000002533"/>
    </source>
</evidence>
<dbReference type="STRING" id="240292.Ava_2941"/>
<dbReference type="RefSeq" id="WP_011319686.1">
    <property type="nucleotide sequence ID" value="NC_007413.1"/>
</dbReference>
<evidence type="ECO:0000313" key="1">
    <source>
        <dbReference type="EMBL" id="ABA22552.1"/>
    </source>
</evidence>
<dbReference type="HOGENOM" id="CLU_051795_2_0_3"/>
<dbReference type="PANTHER" id="PTHR21174:SF0">
    <property type="entry name" value="HD PHOSPHOHYDROLASE FAMILY PROTEIN-RELATED"/>
    <property type="match status" value="1"/>
</dbReference>
<sequence>MMEIALMQTAENFLYYQWQQTLQHFSVDKTSATQVFTHLIQAYSSPHRHYHTLKHISCVLQTIQTLGTYAQDLARVELAAWFHDVIYDTQAQDNEEKSSDYAGEALQSLGIPLSCITKVKRLILSTKHHQADDIDSQVLLDADLAILATNPVDYQEYAHAIRQEYAWVSETDYVQGRTRVLEKFLQRQRIYFTPLMYELAEESARANLQAEIKHLMSRDIPCNVSTSFIGCNFIEN</sequence>
<dbReference type="Proteomes" id="UP000002533">
    <property type="component" value="Chromosome"/>
</dbReference>
<name>Q3M8Y4_TRIV2</name>
<gene>
    <name evidence="1" type="ordered locus">Ava_2941</name>
</gene>
<dbReference type="eggNOG" id="COG4339">
    <property type="taxonomic scope" value="Bacteria"/>
</dbReference>
<dbReference type="PIRSF" id="PIRSF035170">
    <property type="entry name" value="HD_phosphohydro"/>
    <property type="match status" value="1"/>
</dbReference>
<organism evidence="1 2">
    <name type="scientific">Trichormus variabilis (strain ATCC 29413 / PCC 7937)</name>
    <name type="common">Anabaena variabilis</name>
    <dbReference type="NCBI Taxonomy" id="240292"/>
    <lineage>
        <taxon>Bacteria</taxon>
        <taxon>Bacillati</taxon>
        <taxon>Cyanobacteriota</taxon>
        <taxon>Cyanophyceae</taxon>
        <taxon>Nostocales</taxon>
        <taxon>Nostocaceae</taxon>
        <taxon>Trichormus</taxon>
    </lineage>
</organism>
<dbReference type="SUPFAM" id="SSF109604">
    <property type="entry name" value="HD-domain/PDEase-like"/>
    <property type="match status" value="1"/>
</dbReference>
<dbReference type="KEGG" id="ava:Ava_2941"/>
<protein>
    <submittedName>
        <fullName evidence="1">Uncharacterized protein</fullName>
    </submittedName>
</protein>
<dbReference type="InterPro" id="IPR009218">
    <property type="entry name" value="HD_phosphohydro"/>
</dbReference>